<dbReference type="Proteomes" id="UP001218188">
    <property type="component" value="Unassembled WGS sequence"/>
</dbReference>
<organism evidence="2 5">
    <name type="scientific">Mycena alexandri</name>
    <dbReference type="NCBI Taxonomy" id="1745969"/>
    <lineage>
        <taxon>Eukaryota</taxon>
        <taxon>Fungi</taxon>
        <taxon>Dikarya</taxon>
        <taxon>Basidiomycota</taxon>
        <taxon>Agaricomycotina</taxon>
        <taxon>Agaricomycetes</taxon>
        <taxon>Agaricomycetidae</taxon>
        <taxon>Agaricales</taxon>
        <taxon>Marasmiineae</taxon>
        <taxon>Mycenaceae</taxon>
        <taxon>Mycena</taxon>
    </lineage>
</organism>
<dbReference type="EMBL" id="JARJCM010000039">
    <property type="protein sequence ID" value="KAJ7037101.1"/>
    <property type="molecule type" value="Genomic_DNA"/>
</dbReference>
<dbReference type="EMBL" id="JARJCM010000215">
    <property type="protein sequence ID" value="KAJ7022160.1"/>
    <property type="molecule type" value="Genomic_DNA"/>
</dbReference>
<evidence type="ECO:0000313" key="2">
    <source>
        <dbReference type="EMBL" id="KAJ7022160.1"/>
    </source>
</evidence>
<dbReference type="EMBL" id="JARJCM010000198">
    <property type="protein sequence ID" value="KAJ7022994.1"/>
    <property type="molecule type" value="Genomic_DNA"/>
</dbReference>
<name>A0AAD6WRA0_9AGAR</name>
<evidence type="ECO:0000313" key="1">
    <source>
        <dbReference type="EMBL" id="KAJ7021531.1"/>
    </source>
</evidence>
<sequence>MLVRLATCLTPPTSWHGAWALTGMSPPAHSLIVFTLQASPPRPRYIARAHHVACDDSSSSIGRTVPGQCATHVL</sequence>
<reference evidence="2" key="1">
    <citation type="submission" date="2023-03" db="EMBL/GenBank/DDBJ databases">
        <title>Massive genome expansion in bonnet fungi (Mycena s.s.) driven by repeated elements and novel gene families across ecological guilds.</title>
        <authorList>
            <consortium name="Lawrence Berkeley National Laboratory"/>
            <person name="Harder C.B."/>
            <person name="Miyauchi S."/>
            <person name="Viragh M."/>
            <person name="Kuo A."/>
            <person name="Thoen E."/>
            <person name="Andreopoulos B."/>
            <person name="Lu D."/>
            <person name="Skrede I."/>
            <person name="Drula E."/>
            <person name="Henrissat B."/>
            <person name="Morin E."/>
            <person name="Kohler A."/>
            <person name="Barry K."/>
            <person name="LaButti K."/>
            <person name="Morin E."/>
            <person name="Salamov A."/>
            <person name="Lipzen A."/>
            <person name="Mereny Z."/>
            <person name="Hegedus B."/>
            <person name="Baldrian P."/>
            <person name="Stursova M."/>
            <person name="Weitz H."/>
            <person name="Taylor A."/>
            <person name="Grigoriev I.V."/>
            <person name="Nagy L.G."/>
            <person name="Martin F."/>
            <person name="Kauserud H."/>
        </authorList>
    </citation>
    <scope>NUCLEOTIDE SEQUENCE</scope>
    <source>
        <strain evidence="2">CBHHK200</strain>
    </source>
</reference>
<keyword evidence="5" id="KW-1185">Reference proteome</keyword>
<dbReference type="EMBL" id="JARJCM010000229">
    <property type="protein sequence ID" value="KAJ7021531.1"/>
    <property type="molecule type" value="Genomic_DNA"/>
</dbReference>
<evidence type="ECO:0000313" key="3">
    <source>
        <dbReference type="EMBL" id="KAJ7022994.1"/>
    </source>
</evidence>
<dbReference type="AlphaFoldDB" id="A0AAD6WRA0"/>
<protein>
    <submittedName>
        <fullName evidence="2">Uncharacterized protein</fullName>
    </submittedName>
</protein>
<accession>A0AAD6WRA0</accession>
<evidence type="ECO:0000313" key="4">
    <source>
        <dbReference type="EMBL" id="KAJ7037101.1"/>
    </source>
</evidence>
<gene>
    <name evidence="4" type="ORF">C8F04DRAFT_1093528</name>
    <name evidence="3" type="ORF">C8F04DRAFT_1135995</name>
    <name evidence="2" type="ORF">C8F04DRAFT_1138724</name>
    <name evidence="1" type="ORF">C8F04DRAFT_1140679</name>
</gene>
<evidence type="ECO:0000313" key="5">
    <source>
        <dbReference type="Proteomes" id="UP001218188"/>
    </source>
</evidence>
<comment type="caution">
    <text evidence="2">The sequence shown here is derived from an EMBL/GenBank/DDBJ whole genome shotgun (WGS) entry which is preliminary data.</text>
</comment>
<proteinExistence type="predicted"/>